<reference evidence="1" key="1">
    <citation type="submission" date="2021-08" db="EMBL/GenBank/DDBJ databases">
        <title>The first chromosome-level gecko genome reveals the dynamic sex chromosomes of Neotropical dwarf geckos (Sphaerodactylidae: Sphaerodactylus).</title>
        <authorList>
            <person name="Pinto B.J."/>
            <person name="Keating S.E."/>
            <person name="Gamble T."/>
        </authorList>
    </citation>
    <scope>NUCLEOTIDE SEQUENCE</scope>
    <source>
        <strain evidence="1">TG3544</strain>
    </source>
</reference>
<accession>A0ACB8END0</accession>
<comment type="caution">
    <text evidence="1">The sequence shown here is derived from an EMBL/GenBank/DDBJ whole genome shotgun (WGS) entry which is preliminary data.</text>
</comment>
<proteinExistence type="predicted"/>
<organism evidence="1 2">
    <name type="scientific">Sphaerodactylus townsendi</name>
    <dbReference type="NCBI Taxonomy" id="933632"/>
    <lineage>
        <taxon>Eukaryota</taxon>
        <taxon>Metazoa</taxon>
        <taxon>Chordata</taxon>
        <taxon>Craniata</taxon>
        <taxon>Vertebrata</taxon>
        <taxon>Euteleostomi</taxon>
        <taxon>Lepidosauria</taxon>
        <taxon>Squamata</taxon>
        <taxon>Bifurcata</taxon>
        <taxon>Gekkota</taxon>
        <taxon>Sphaerodactylidae</taxon>
        <taxon>Sphaerodactylus</taxon>
    </lineage>
</organism>
<protein>
    <submittedName>
        <fullName evidence="1">Uncharacterized protein</fullName>
    </submittedName>
</protein>
<dbReference type="Proteomes" id="UP000827872">
    <property type="component" value="Linkage Group LG03"/>
</dbReference>
<evidence type="ECO:0000313" key="2">
    <source>
        <dbReference type="Proteomes" id="UP000827872"/>
    </source>
</evidence>
<keyword evidence="2" id="KW-1185">Reference proteome</keyword>
<dbReference type="EMBL" id="CM037616">
    <property type="protein sequence ID" value="KAH7994137.1"/>
    <property type="molecule type" value="Genomic_DNA"/>
</dbReference>
<gene>
    <name evidence="1" type="ORF">K3G42_033278</name>
</gene>
<evidence type="ECO:0000313" key="1">
    <source>
        <dbReference type="EMBL" id="KAH7994137.1"/>
    </source>
</evidence>
<sequence>MACAALFDHNLDRCARKILGGGGGGGGGWLQATQNHLPKKWSPLHHWFYIARNLQNQLVPVVGLLGVMIAGTPLKPNRSPLFIIISKNTNFALLSPLVCRSLLLVIYCTAFPETFASTAQPS</sequence>
<name>A0ACB8END0_9SAUR</name>